<evidence type="ECO:0000313" key="3">
    <source>
        <dbReference type="EMBL" id="MCX2836520.1"/>
    </source>
</evidence>
<feature type="transmembrane region" description="Helical" evidence="1">
    <location>
        <begin position="57"/>
        <end position="75"/>
    </location>
</feature>
<feature type="transmembrane region" description="Helical" evidence="1">
    <location>
        <begin position="195"/>
        <end position="215"/>
    </location>
</feature>
<dbReference type="InterPro" id="IPR050623">
    <property type="entry name" value="Glucan_succinyl_AcylTrfase"/>
</dbReference>
<dbReference type="EMBL" id="JAPJDA010000001">
    <property type="protein sequence ID" value="MCX2836520.1"/>
    <property type="molecule type" value="Genomic_DNA"/>
</dbReference>
<feature type="transmembrane region" description="Helical" evidence="1">
    <location>
        <begin position="250"/>
        <end position="273"/>
    </location>
</feature>
<evidence type="ECO:0000256" key="1">
    <source>
        <dbReference type="SAM" id="Phobius"/>
    </source>
</evidence>
<feature type="domain" description="Acyltransferase 3" evidence="2">
    <location>
        <begin position="7"/>
        <end position="330"/>
    </location>
</feature>
<accession>A0A9X3CVZ8</accession>
<dbReference type="PANTHER" id="PTHR36927:SF3">
    <property type="entry name" value="GLUCANS BIOSYNTHESIS PROTEIN C"/>
    <property type="match status" value="1"/>
</dbReference>
<evidence type="ECO:0000259" key="2">
    <source>
        <dbReference type="Pfam" id="PF01757"/>
    </source>
</evidence>
<keyword evidence="3" id="KW-0808">Transferase</keyword>
<dbReference type="PANTHER" id="PTHR36927">
    <property type="entry name" value="BLR4337 PROTEIN"/>
    <property type="match status" value="1"/>
</dbReference>
<gene>
    <name evidence="3" type="ORF">OQ279_00025</name>
</gene>
<name>A0A9X3CVZ8_9FLAO</name>
<dbReference type="InterPro" id="IPR002656">
    <property type="entry name" value="Acyl_transf_3_dom"/>
</dbReference>
<dbReference type="Proteomes" id="UP001148482">
    <property type="component" value="Unassembled WGS sequence"/>
</dbReference>
<feature type="transmembrane region" description="Helical" evidence="1">
    <location>
        <begin position="227"/>
        <end position="244"/>
    </location>
</feature>
<feature type="transmembrane region" description="Helical" evidence="1">
    <location>
        <begin position="95"/>
        <end position="114"/>
    </location>
</feature>
<dbReference type="RefSeq" id="WP_266067702.1">
    <property type="nucleotide sequence ID" value="NZ_JAPJDA010000001.1"/>
</dbReference>
<comment type="caution">
    <text evidence="3">The sequence shown here is derived from an EMBL/GenBank/DDBJ whole genome shotgun (WGS) entry which is preliminary data.</text>
</comment>
<protein>
    <submittedName>
        <fullName evidence="3">Acyltransferase family protein</fullName>
    </submittedName>
</protein>
<dbReference type="Pfam" id="PF01757">
    <property type="entry name" value="Acyl_transf_3"/>
    <property type="match status" value="1"/>
</dbReference>
<feature type="transmembrane region" description="Helical" evidence="1">
    <location>
        <begin position="167"/>
        <end position="183"/>
    </location>
</feature>
<feature type="transmembrane region" description="Helical" evidence="1">
    <location>
        <begin position="12"/>
        <end position="37"/>
    </location>
</feature>
<feature type="transmembrane region" description="Helical" evidence="1">
    <location>
        <begin position="285"/>
        <end position="305"/>
    </location>
</feature>
<keyword evidence="4" id="KW-1185">Reference proteome</keyword>
<keyword evidence="1" id="KW-0812">Transmembrane</keyword>
<dbReference type="AlphaFoldDB" id="A0A9X3CVZ8"/>
<reference evidence="3" key="1">
    <citation type="submission" date="2022-11" db="EMBL/GenBank/DDBJ databases">
        <title>Salinimicrobium profundisediminis sp. nov., isolated from deep-sea sediment of the Mariana Trench.</title>
        <authorList>
            <person name="Fu H."/>
        </authorList>
    </citation>
    <scope>NUCLEOTIDE SEQUENCE</scope>
    <source>
        <strain evidence="3">MT39</strain>
    </source>
</reference>
<keyword evidence="3" id="KW-0012">Acyltransferase</keyword>
<evidence type="ECO:0000313" key="4">
    <source>
        <dbReference type="Proteomes" id="UP001148482"/>
    </source>
</evidence>
<sequence>MKTQRRYDIDWLRVIAIGLLLIYHIAIVFQPWAMFIGFIRSDELMESLWKPMSMLNIWRIPLLFYVSGMGVYFAVQKRNWKELLLERSKRILLPYIFGVIAIVPLHFLIFQKYYHLPLGYYAHQGHLWFLANIFVYILIFFPLFFYLKKIRDSRFVRKISSWMRYPAGPLSVTIFFALEVLLVKPQVFEMYAETWHGFFLGMIAFFFGFFFVFIGETFWQTVLKWKWLYLGLALTLCLGRFTLFNLVPPAYLLTLESNCWIFAIFGLGFKYLNKPGHTLTYLSRAAYPVYIIHMFVLYAASMIILPFDIPVFLKFVTIVAFTGIGCFVIYEFGIRRIYFLSPFFGLKWKSKAGRNLGIDKKIKKKEILEIPVRNS</sequence>
<keyword evidence="1" id="KW-1133">Transmembrane helix</keyword>
<proteinExistence type="predicted"/>
<dbReference type="GO" id="GO:0016747">
    <property type="term" value="F:acyltransferase activity, transferring groups other than amino-acyl groups"/>
    <property type="evidence" value="ECO:0007669"/>
    <property type="project" value="InterPro"/>
</dbReference>
<keyword evidence="1" id="KW-0472">Membrane</keyword>
<organism evidence="3 4">
    <name type="scientific">Salinimicrobium profundisediminis</name>
    <dbReference type="NCBI Taxonomy" id="2994553"/>
    <lineage>
        <taxon>Bacteria</taxon>
        <taxon>Pseudomonadati</taxon>
        <taxon>Bacteroidota</taxon>
        <taxon>Flavobacteriia</taxon>
        <taxon>Flavobacteriales</taxon>
        <taxon>Flavobacteriaceae</taxon>
        <taxon>Salinimicrobium</taxon>
    </lineage>
</organism>
<feature type="transmembrane region" description="Helical" evidence="1">
    <location>
        <begin position="311"/>
        <end position="330"/>
    </location>
</feature>
<feature type="transmembrane region" description="Helical" evidence="1">
    <location>
        <begin position="126"/>
        <end position="147"/>
    </location>
</feature>